<reference evidence="1" key="1">
    <citation type="submission" date="2019-12" db="EMBL/GenBank/DDBJ databases">
        <title>Genome sequencing and annotation of Brassica cretica.</title>
        <authorList>
            <person name="Studholme D.J."/>
            <person name="Sarris P.F."/>
        </authorList>
    </citation>
    <scope>NUCLEOTIDE SEQUENCE</scope>
    <source>
        <strain evidence="1">PFS-001/15</strain>
        <tissue evidence="1">Leaf</tissue>
    </source>
</reference>
<accession>A0A8S9IH80</accession>
<dbReference type="AlphaFoldDB" id="A0A8S9IH80"/>
<sequence length="116" mass="13577">MLTGRGERAFVDTLMMHQIDPRSVNGGPSMHLNSRCIFLKHIRDIDPCILSMAEYLELKKFKDAWLDDSSNMIERYMGSWNTFICLKLPMKEDGWDTTVYRWSAFFLQRNTPALLP</sequence>
<dbReference type="EMBL" id="QGKW02001911">
    <property type="protein sequence ID" value="KAF2569084.1"/>
    <property type="molecule type" value="Genomic_DNA"/>
</dbReference>
<evidence type="ECO:0000313" key="2">
    <source>
        <dbReference type="Proteomes" id="UP000712281"/>
    </source>
</evidence>
<proteinExistence type="predicted"/>
<organism evidence="1 2">
    <name type="scientific">Brassica cretica</name>
    <name type="common">Mustard</name>
    <dbReference type="NCBI Taxonomy" id="69181"/>
    <lineage>
        <taxon>Eukaryota</taxon>
        <taxon>Viridiplantae</taxon>
        <taxon>Streptophyta</taxon>
        <taxon>Embryophyta</taxon>
        <taxon>Tracheophyta</taxon>
        <taxon>Spermatophyta</taxon>
        <taxon>Magnoliopsida</taxon>
        <taxon>eudicotyledons</taxon>
        <taxon>Gunneridae</taxon>
        <taxon>Pentapetalae</taxon>
        <taxon>rosids</taxon>
        <taxon>malvids</taxon>
        <taxon>Brassicales</taxon>
        <taxon>Brassicaceae</taxon>
        <taxon>Brassiceae</taxon>
        <taxon>Brassica</taxon>
    </lineage>
</organism>
<name>A0A8S9IH80_BRACR</name>
<evidence type="ECO:0000313" key="1">
    <source>
        <dbReference type="EMBL" id="KAF2569084.1"/>
    </source>
</evidence>
<comment type="caution">
    <text evidence="1">The sequence shown here is derived from an EMBL/GenBank/DDBJ whole genome shotgun (WGS) entry which is preliminary data.</text>
</comment>
<gene>
    <name evidence="1" type="ORF">F2Q68_00025758</name>
</gene>
<dbReference type="Proteomes" id="UP000712281">
    <property type="component" value="Unassembled WGS sequence"/>
</dbReference>
<protein>
    <submittedName>
        <fullName evidence="1">Uncharacterized protein</fullName>
    </submittedName>
</protein>